<feature type="domain" description="Carbamoyl phosphate synthase ATP-binding" evidence="1">
    <location>
        <begin position="82"/>
        <end position="96"/>
    </location>
</feature>
<name>A0A1M6TL56_9BACT</name>
<dbReference type="InterPro" id="IPR013815">
    <property type="entry name" value="ATP_grasp_subdomain_1"/>
</dbReference>
<accession>A0A1M6TL56</accession>
<dbReference type="RefSeq" id="WP_244889335.1">
    <property type="nucleotide sequence ID" value="NZ_FRAW01000010.1"/>
</dbReference>
<dbReference type="Pfam" id="PF02786">
    <property type="entry name" value="CPSase_L_D2"/>
    <property type="match status" value="1"/>
</dbReference>
<evidence type="ECO:0000259" key="1">
    <source>
        <dbReference type="PROSITE" id="PS00866"/>
    </source>
</evidence>
<dbReference type="Gene3D" id="3.30.1490.20">
    <property type="entry name" value="ATP-grasp fold, A domain"/>
    <property type="match status" value="1"/>
</dbReference>
<evidence type="ECO:0000313" key="2">
    <source>
        <dbReference type="EMBL" id="SHK57650.1"/>
    </source>
</evidence>
<dbReference type="Proteomes" id="UP000184275">
    <property type="component" value="Unassembled WGS sequence"/>
</dbReference>
<dbReference type="SUPFAM" id="SSF56059">
    <property type="entry name" value="Glutathione synthetase ATP-binding domain-like"/>
    <property type="match status" value="1"/>
</dbReference>
<proteinExistence type="predicted"/>
<organism evidence="2 3">
    <name type="scientific">Fibrobacter intestinalis</name>
    <dbReference type="NCBI Taxonomy" id="28122"/>
    <lineage>
        <taxon>Bacteria</taxon>
        <taxon>Pseudomonadati</taxon>
        <taxon>Fibrobacterota</taxon>
        <taxon>Fibrobacteria</taxon>
        <taxon>Fibrobacterales</taxon>
        <taxon>Fibrobacteraceae</taxon>
        <taxon>Fibrobacter</taxon>
    </lineage>
</organism>
<dbReference type="GO" id="GO:0005524">
    <property type="term" value="F:ATP binding"/>
    <property type="evidence" value="ECO:0007669"/>
    <property type="project" value="InterPro"/>
</dbReference>
<dbReference type="AlphaFoldDB" id="A0A1M6TL56"/>
<keyword evidence="3" id="KW-1185">Reference proteome</keyword>
<sequence>MSQKRLVLTSRVGESGAIAERSYKGQDSRSEAWFWEVSGKRKRSRLPPEYSPTAHICAGTPKRKSIAHNVEEALAIVEKIGYPVLVRPSFVLGGRGMGKRL</sequence>
<evidence type="ECO:0000313" key="3">
    <source>
        <dbReference type="Proteomes" id="UP000184275"/>
    </source>
</evidence>
<protein>
    <submittedName>
        <fullName evidence="2">Carbamoyl-phosphate synthase L chain, ATP binding domain</fullName>
    </submittedName>
</protein>
<reference evidence="3" key="1">
    <citation type="submission" date="2016-11" db="EMBL/GenBank/DDBJ databases">
        <authorList>
            <person name="Varghese N."/>
            <person name="Submissions S."/>
        </authorList>
    </citation>
    <scope>NUCLEOTIDE SEQUENCE [LARGE SCALE GENOMIC DNA]</scope>
    <source>
        <strain evidence="3">UWOS</strain>
    </source>
</reference>
<gene>
    <name evidence="2" type="ORF">SAMN05720469_11047</name>
</gene>
<dbReference type="EMBL" id="FRAW01000010">
    <property type="protein sequence ID" value="SHK57650.1"/>
    <property type="molecule type" value="Genomic_DNA"/>
</dbReference>
<dbReference type="PROSITE" id="PS00866">
    <property type="entry name" value="CPSASE_1"/>
    <property type="match status" value="1"/>
</dbReference>
<dbReference type="InterPro" id="IPR005479">
    <property type="entry name" value="CPAse_ATP-bd"/>
</dbReference>